<evidence type="ECO:0000256" key="7">
    <source>
        <dbReference type="NCBIfam" id="TIGR02127"/>
    </source>
</evidence>
<protein>
    <recommendedName>
        <fullName evidence="7">Orotidine-5'-phosphate decarboxylase</fullName>
        <ecNumber evidence="7">4.1.1.23</ecNumber>
    </recommendedName>
</protein>
<keyword evidence="3" id="KW-0210">Decarboxylase</keyword>
<proteinExistence type="inferred from homology"/>
<dbReference type="GO" id="GO:0004590">
    <property type="term" value="F:orotidine-5'-phosphate decarboxylase activity"/>
    <property type="evidence" value="ECO:0007669"/>
    <property type="project" value="UniProtKB-UniRule"/>
</dbReference>
<evidence type="ECO:0000256" key="5">
    <source>
        <dbReference type="ARBA" id="ARBA00023239"/>
    </source>
</evidence>
<comment type="catalytic activity">
    <reaction evidence="6">
        <text>orotidine 5'-phosphate + H(+) = UMP + CO2</text>
        <dbReference type="Rhea" id="RHEA:11596"/>
        <dbReference type="ChEBI" id="CHEBI:15378"/>
        <dbReference type="ChEBI" id="CHEBI:16526"/>
        <dbReference type="ChEBI" id="CHEBI:57538"/>
        <dbReference type="ChEBI" id="CHEBI:57865"/>
        <dbReference type="EC" id="4.1.1.23"/>
    </reaction>
</comment>
<dbReference type="InterPro" id="IPR011995">
    <property type="entry name" value="OMPdecase_type-2"/>
</dbReference>
<dbReference type="CDD" id="cd04725">
    <property type="entry name" value="OMP_decarboxylase_like"/>
    <property type="match status" value="1"/>
</dbReference>
<dbReference type="PANTHER" id="PTHR43375:SF1">
    <property type="entry name" value="OROTIDINE 5'-PHOSPHATE DECARBOXYLASE"/>
    <property type="match status" value="1"/>
</dbReference>
<dbReference type="NCBIfam" id="TIGR02127">
    <property type="entry name" value="pyrF_sub2"/>
    <property type="match status" value="1"/>
</dbReference>
<sequence length="272" mass="31078">MSILDKYNKRAKEINSLLCVGLDSDYKKIPDRFLTNEMPQFAFNKWLIEETQEYAAAFKINIAFYEARGDQGLKELKETMEYLRVYYPDIFLICDSKRADIGNTNQGYVNELFDWFGFDAITLHPYLGGEALQPFLDRKDKGCIILCRTSNPGAGELQDLELRKPFNSAQSKQLWQIVAEKVYYDWNKNNNCMLVVGATYPEEMKKIRNIAGDMTFLVPGIGAQGGSVAKVMKAGLNSQNLGLIINSSRGIIFSENPKKEAQRLCEEIRRFM</sequence>
<dbReference type="PATRIC" id="fig|1618778.3.peg.290"/>
<dbReference type="Proteomes" id="UP000033907">
    <property type="component" value="Unassembled WGS sequence"/>
</dbReference>
<dbReference type="AlphaFoldDB" id="A0A0G1ENB3"/>
<dbReference type="GO" id="GO:0006207">
    <property type="term" value="P:'de novo' pyrimidine nucleobase biosynthetic process"/>
    <property type="evidence" value="ECO:0007669"/>
    <property type="project" value="InterPro"/>
</dbReference>
<comment type="pathway">
    <text evidence="1">Pyrimidine metabolism; UMP biosynthesis via de novo pathway; UMP from orotate: step 2/2.</text>
</comment>
<dbReference type="PANTHER" id="PTHR43375">
    <property type="entry name" value="OROTIDINE 5'-PHOSPHATE DECARBOXYLASE"/>
    <property type="match status" value="1"/>
</dbReference>
<accession>A0A0G1ENB3</accession>
<evidence type="ECO:0000256" key="1">
    <source>
        <dbReference type="ARBA" id="ARBA00004861"/>
    </source>
</evidence>
<organism evidence="9 10">
    <name type="scientific">Candidatus Nomurabacteria bacterium GW2011_GWF2_43_24</name>
    <dbReference type="NCBI Taxonomy" id="1618778"/>
    <lineage>
        <taxon>Bacteria</taxon>
        <taxon>Candidatus Nomuraibacteriota</taxon>
    </lineage>
</organism>
<dbReference type="InterPro" id="IPR013785">
    <property type="entry name" value="Aldolase_TIM"/>
</dbReference>
<dbReference type="GO" id="GO:0044205">
    <property type="term" value="P:'de novo' UMP biosynthetic process"/>
    <property type="evidence" value="ECO:0007669"/>
    <property type="project" value="UniProtKB-UniPathway"/>
</dbReference>
<evidence type="ECO:0000256" key="4">
    <source>
        <dbReference type="ARBA" id="ARBA00022975"/>
    </source>
</evidence>
<evidence type="ECO:0000259" key="8">
    <source>
        <dbReference type="SMART" id="SM00934"/>
    </source>
</evidence>
<feature type="domain" description="Orotidine 5'-phosphate decarboxylase" evidence="8">
    <location>
        <begin position="17"/>
        <end position="264"/>
    </location>
</feature>
<dbReference type="InterPro" id="IPR001754">
    <property type="entry name" value="OMPdeCOase_dom"/>
</dbReference>
<keyword evidence="4" id="KW-0665">Pyrimidine biosynthesis</keyword>
<evidence type="ECO:0000256" key="6">
    <source>
        <dbReference type="ARBA" id="ARBA00049157"/>
    </source>
</evidence>
<evidence type="ECO:0000256" key="2">
    <source>
        <dbReference type="ARBA" id="ARBA00008847"/>
    </source>
</evidence>
<dbReference type="InterPro" id="IPR011060">
    <property type="entry name" value="RibuloseP-bd_barrel"/>
</dbReference>
<dbReference type="Pfam" id="PF00215">
    <property type="entry name" value="OMPdecase"/>
    <property type="match status" value="1"/>
</dbReference>
<dbReference type="EC" id="4.1.1.23" evidence="7"/>
<dbReference type="UniPathway" id="UPA00070">
    <property type="reaction ID" value="UER00120"/>
</dbReference>
<evidence type="ECO:0000313" key="10">
    <source>
        <dbReference type="Proteomes" id="UP000033907"/>
    </source>
</evidence>
<name>A0A0G1ENB3_9BACT</name>
<dbReference type="Gene3D" id="3.20.20.70">
    <property type="entry name" value="Aldolase class I"/>
    <property type="match status" value="1"/>
</dbReference>
<dbReference type="EMBL" id="LCGH01000004">
    <property type="protein sequence ID" value="KKT11546.1"/>
    <property type="molecule type" value="Genomic_DNA"/>
</dbReference>
<dbReference type="SMART" id="SM00934">
    <property type="entry name" value="OMPdecase"/>
    <property type="match status" value="1"/>
</dbReference>
<gene>
    <name evidence="9" type="ORF">UV91_C0004G0015</name>
</gene>
<comment type="similarity">
    <text evidence="2">Belongs to the OMP decarboxylase family. Type 2 subfamily.</text>
</comment>
<evidence type="ECO:0000256" key="3">
    <source>
        <dbReference type="ARBA" id="ARBA00022793"/>
    </source>
</evidence>
<dbReference type="SUPFAM" id="SSF51366">
    <property type="entry name" value="Ribulose-phoshate binding barrel"/>
    <property type="match status" value="1"/>
</dbReference>
<reference evidence="9 10" key="1">
    <citation type="journal article" date="2015" name="Nature">
        <title>rRNA introns, odd ribosomes, and small enigmatic genomes across a large radiation of phyla.</title>
        <authorList>
            <person name="Brown C.T."/>
            <person name="Hug L.A."/>
            <person name="Thomas B.C."/>
            <person name="Sharon I."/>
            <person name="Castelle C.J."/>
            <person name="Singh A."/>
            <person name="Wilkins M.J."/>
            <person name="Williams K.H."/>
            <person name="Banfield J.F."/>
        </authorList>
    </citation>
    <scope>NUCLEOTIDE SEQUENCE [LARGE SCALE GENOMIC DNA]</scope>
</reference>
<keyword evidence="5" id="KW-0456">Lyase</keyword>
<evidence type="ECO:0000313" key="9">
    <source>
        <dbReference type="EMBL" id="KKT11546.1"/>
    </source>
</evidence>
<comment type="caution">
    <text evidence="9">The sequence shown here is derived from an EMBL/GenBank/DDBJ whole genome shotgun (WGS) entry which is preliminary data.</text>
</comment>